<proteinExistence type="predicted"/>
<organism evidence="2 3">
    <name type="scientific">Steinernema hermaphroditum</name>
    <dbReference type="NCBI Taxonomy" id="289476"/>
    <lineage>
        <taxon>Eukaryota</taxon>
        <taxon>Metazoa</taxon>
        <taxon>Ecdysozoa</taxon>
        <taxon>Nematoda</taxon>
        <taxon>Chromadorea</taxon>
        <taxon>Rhabditida</taxon>
        <taxon>Tylenchina</taxon>
        <taxon>Panagrolaimomorpha</taxon>
        <taxon>Strongyloidoidea</taxon>
        <taxon>Steinernematidae</taxon>
        <taxon>Steinernema</taxon>
    </lineage>
</organism>
<evidence type="ECO:0000313" key="2">
    <source>
        <dbReference type="EMBL" id="KAK0400347.1"/>
    </source>
</evidence>
<feature type="compositionally biased region" description="Basic and acidic residues" evidence="1">
    <location>
        <begin position="261"/>
        <end position="294"/>
    </location>
</feature>
<feature type="region of interest" description="Disordered" evidence="1">
    <location>
        <begin position="446"/>
        <end position="492"/>
    </location>
</feature>
<dbReference type="GO" id="GO:0008017">
    <property type="term" value="F:microtubule binding"/>
    <property type="evidence" value="ECO:0007669"/>
    <property type="project" value="TreeGrafter"/>
</dbReference>
<feature type="region of interest" description="Disordered" evidence="1">
    <location>
        <begin position="151"/>
        <end position="174"/>
    </location>
</feature>
<feature type="region of interest" description="Disordered" evidence="1">
    <location>
        <begin position="188"/>
        <end position="240"/>
    </location>
</feature>
<feature type="compositionally biased region" description="Polar residues" evidence="1">
    <location>
        <begin position="205"/>
        <end position="220"/>
    </location>
</feature>
<dbReference type="PANTHER" id="PTHR14739:SF9">
    <property type="entry name" value="MICROTUBULE-ASSOCIATED PROTEIN 9"/>
    <property type="match status" value="1"/>
</dbReference>
<reference evidence="2" key="1">
    <citation type="submission" date="2023-06" db="EMBL/GenBank/DDBJ databases">
        <title>Genomic analysis of the entomopathogenic nematode Steinernema hermaphroditum.</title>
        <authorList>
            <person name="Schwarz E.M."/>
            <person name="Heppert J.K."/>
            <person name="Baniya A."/>
            <person name="Schwartz H.T."/>
            <person name="Tan C.-H."/>
            <person name="Antoshechkin I."/>
            <person name="Sternberg P.W."/>
            <person name="Goodrich-Blair H."/>
            <person name="Dillman A.R."/>
        </authorList>
    </citation>
    <scope>NUCLEOTIDE SEQUENCE</scope>
    <source>
        <strain evidence="2">PS9179</strain>
        <tissue evidence="2">Whole animal</tissue>
    </source>
</reference>
<dbReference type="GO" id="GO:0090307">
    <property type="term" value="P:mitotic spindle assembly"/>
    <property type="evidence" value="ECO:0007669"/>
    <property type="project" value="TreeGrafter"/>
</dbReference>
<feature type="region of interest" description="Disordered" evidence="1">
    <location>
        <begin position="60"/>
        <end position="105"/>
    </location>
</feature>
<name>A0AA39H9G5_9BILA</name>
<dbReference type="AlphaFoldDB" id="A0AA39H9G5"/>
<feature type="compositionally biased region" description="Low complexity" evidence="1">
    <location>
        <begin position="96"/>
        <end position="105"/>
    </location>
</feature>
<gene>
    <name evidence="2" type="ORF">QR680_003458</name>
</gene>
<evidence type="ECO:0000256" key="1">
    <source>
        <dbReference type="SAM" id="MobiDB-lite"/>
    </source>
</evidence>
<dbReference type="PANTHER" id="PTHR14739">
    <property type="entry name" value="MICROTUBULE-ASSOCIATED PROTEIN 9"/>
    <property type="match status" value="1"/>
</dbReference>
<feature type="compositionally biased region" description="Basic residues" evidence="1">
    <location>
        <begin position="80"/>
        <end position="91"/>
    </location>
</feature>
<feature type="region of interest" description="Disordered" evidence="1">
    <location>
        <begin position="261"/>
        <end position="318"/>
    </location>
</feature>
<sequence length="492" mass="57518">MESYPNTWASLRDNIISRFRSHAIHRGFDTSVFYYVPRKMLSQERPKAKYTQSIEELLGLPAKSSMPPSSLDNIVERPSTRHGRRESHKVPPKTQSTPSSESSASSMCYVVETWSAPDAQTEEQEVNLERIDSNRSLVPTIKTNANMHAVHRNRRGSLTTASSRGSSDSSKENKKVIIPTLEVSNVHEPSVSVGVDKTTTHRKSSPTTEHLMSGQRQRSLPPSRISDFVSSTAMNTGGSNSHKIWLDAKIKERREIQRRLNDKEEEERKKQIQRKDDAKRSFEMWKHRQDEKLRAEKKRQKQFEDEKRKKDKEEKLRKHEEAGKVFEAWKRERSITQSYEMAKKEEKKRKQAAKTNKEKEQRQLESDEALATWLENKRLQDDMRKRLKVLELEEKQKKEHQERSLKEALASEAYNVWLDMKEKEKEFTKTVANRILTYEEEAKKRWPTPWLPPSNTVPRHFVSAGNRRKSLDPRRTVRRARSTRAPRSTSVH</sequence>
<feature type="compositionally biased region" description="Low complexity" evidence="1">
    <location>
        <begin position="156"/>
        <end position="168"/>
    </location>
</feature>
<protein>
    <submittedName>
        <fullName evidence="2">Uncharacterized protein</fullName>
    </submittedName>
</protein>
<comment type="caution">
    <text evidence="2">The sequence shown here is derived from an EMBL/GenBank/DDBJ whole genome shotgun (WGS) entry which is preliminary data.</text>
</comment>
<dbReference type="GO" id="GO:1902412">
    <property type="term" value="P:regulation of mitotic cytokinesis"/>
    <property type="evidence" value="ECO:0007669"/>
    <property type="project" value="TreeGrafter"/>
</dbReference>
<dbReference type="Proteomes" id="UP001175271">
    <property type="component" value="Unassembled WGS sequence"/>
</dbReference>
<feature type="compositionally biased region" description="Basic and acidic residues" evidence="1">
    <location>
        <begin position="355"/>
        <end position="365"/>
    </location>
</feature>
<dbReference type="GO" id="GO:0000281">
    <property type="term" value="P:mitotic cytokinesis"/>
    <property type="evidence" value="ECO:0007669"/>
    <property type="project" value="InterPro"/>
</dbReference>
<accession>A0AA39H9G5</accession>
<dbReference type="GO" id="GO:0000235">
    <property type="term" value="C:astral microtubule"/>
    <property type="evidence" value="ECO:0007669"/>
    <property type="project" value="TreeGrafter"/>
</dbReference>
<keyword evidence="3" id="KW-1185">Reference proteome</keyword>
<dbReference type="InterPro" id="IPR026106">
    <property type="entry name" value="MAP9"/>
</dbReference>
<evidence type="ECO:0000313" key="3">
    <source>
        <dbReference type="Proteomes" id="UP001175271"/>
    </source>
</evidence>
<dbReference type="EMBL" id="JAUCMV010000005">
    <property type="protein sequence ID" value="KAK0400347.1"/>
    <property type="molecule type" value="Genomic_DNA"/>
</dbReference>
<feature type="compositionally biased region" description="Polar residues" evidence="1">
    <location>
        <begin position="228"/>
        <end position="240"/>
    </location>
</feature>
<feature type="region of interest" description="Disordered" evidence="1">
    <location>
        <begin position="340"/>
        <end position="366"/>
    </location>
</feature>
<feature type="compositionally biased region" description="Basic and acidic residues" evidence="1">
    <location>
        <begin position="301"/>
        <end position="318"/>
    </location>
</feature>